<gene>
    <name evidence="1" type="ORF">soil367_09645</name>
</gene>
<sequence>MPTLHILNKPPGHPRFTMCQRQLAEGDTLVLLEDAVLGFRQPGLARPGVDLFVLRADAFARGLAHVSHSGSSAPSGAQLLDELVCDMARVVDLCVSARRIVNW</sequence>
<dbReference type="Gene3D" id="3.40.1260.10">
    <property type="entry name" value="DsrEFH-like"/>
    <property type="match status" value="1"/>
</dbReference>
<dbReference type="Pfam" id="PF04077">
    <property type="entry name" value="DsrH"/>
    <property type="match status" value="1"/>
</dbReference>
<dbReference type="GO" id="GO:0002143">
    <property type="term" value="P:tRNA wobble position uridine thiolation"/>
    <property type="evidence" value="ECO:0007669"/>
    <property type="project" value="InterPro"/>
</dbReference>
<evidence type="ECO:0000313" key="1">
    <source>
        <dbReference type="EMBL" id="QCF26171.1"/>
    </source>
</evidence>
<keyword evidence="1" id="KW-0808">Transferase</keyword>
<proteinExistence type="predicted"/>
<dbReference type="InterPro" id="IPR027396">
    <property type="entry name" value="DsrEFH-like"/>
</dbReference>
<dbReference type="GO" id="GO:0016740">
    <property type="term" value="F:transferase activity"/>
    <property type="evidence" value="ECO:0007669"/>
    <property type="project" value="UniProtKB-KW"/>
</dbReference>
<reference evidence="1 2" key="1">
    <citation type="submission" date="2018-07" db="EMBL/GenBank/DDBJ databases">
        <title>Marsedoiliclastica nanhaica gen. nov. sp. nov., a novel marine hydrocarbonoclastic bacterium isolated from an in-situ enriched hydrocarbon-degrading consortium in deep-sea sediment.</title>
        <authorList>
            <person name="Dong C."/>
            <person name="Ma T."/>
            <person name="Liu R."/>
            <person name="Shao Z."/>
        </authorList>
    </citation>
    <scope>NUCLEOTIDE SEQUENCE [LARGE SCALE GENOMIC DNA]</scope>
    <source>
        <strain evidence="2">soil36-7</strain>
    </source>
</reference>
<dbReference type="GO" id="GO:0005737">
    <property type="term" value="C:cytoplasm"/>
    <property type="evidence" value="ECO:0007669"/>
    <property type="project" value="InterPro"/>
</dbReference>
<keyword evidence="2" id="KW-1185">Reference proteome</keyword>
<evidence type="ECO:0000313" key="2">
    <source>
        <dbReference type="Proteomes" id="UP000298049"/>
    </source>
</evidence>
<dbReference type="OrthoDB" id="6183100at2"/>
<dbReference type="KEGG" id="hmi:soil367_09645"/>
<dbReference type="Proteomes" id="UP000298049">
    <property type="component" value="Chromosome"/>
</dbReference>
<dbReference type="AlphaFoldDB" id="A0A4P7XGN4"/>
<dbReference type="RefSeq" id="WP_136548891.1">
    <property type="nucleotide sequence ID" value="NZ_CP031093.1"/>
</dbReference>
<protein>
    <submittedName>
        <fullName evidence="1">Sulfurtransferase complex subunit TusB</fullName>
    </submittedName>
</protein>
<dbReference type="EMBL" id="CP031093">
    <property type="protein sequence ID" value="QCF26171.1"/>
    <property type="molecule type" value="Genomic_DNA"/>
</dbReference>
<name>A0A4P7XGN4_9ALTE</name>
<dbReference type="SUPFAM" id="SSF75169">
    <property type="entry name" value="DsrEFH-like"/>
    <property type="match status" value="1"/>
</dbReference>
<dbReference type="InterPro" id="IPR007215">
    <property type="entry name" value="Sulphur_relay_TusB/DsrH"/>
</dbReference>
<accession>A0A4P7XGN4</accession>
<organism evidence="1 2">
    <name type="scientific">Hydrocarboniclastica marina</name>
    <dbReference type="NCBI Taxonomy" id="2259620"/>
    <lineage>
        <taxon>Bacteria</taxon>
        <taxon>Pseudomonadati</taxon>
        <taxon>Pseudomonadota</taxon>
        <taxon>Gammaproteobacteria</taxon>
        <taxon>Alteromonadales</taxon>
        <taxon>Alteromonadaceae</taxon>
        <taxon>Hydrocarboniclastica</taxon>
    </lineage>
</organism>